<comment type="caution">
    <text evidence="2">The sequence shown here is derived from an EMBL/GenBank/DDBJ whole genome shotgun (WGS) entry which is preliminary data.</text>
</comment>
<protein>
    <submittedName>
        <fullName evidence="2">Uncharacterized protein</fullName>
    </submittedName>
</protein>
<reference evidence="2 3" key="1">
    <citation type="journal article" date="2020" name="bioRxiv">
        <title>Sequence and annotation of 42 cannabis genomes reveals extensive copy number variation in cannabinoid synthesis and pathogen resistance genes.</title>
        <authorList>
            <person name="Mckernan K.J."/>
            <person name="Helbert Y."/>
            <person name="Kane L.T."/>
            <person name="Ebling H."/>
            <person name="Zhang L."/>
            <person name="Liu B."/>
            <person name="Eaton Z."/>
            <person name="Mclaughlin S."/>
            <person name="Kingan S."/>
            <person name="Baybayan P."/>
            <person name="Concepcion G."/>
            <person name="Jordan M."/>
            <person name="Riva A."/>
            <person name="Barbazuk W."/>
            <person name="Harkins T."/>
        </authorList>
    </citation>
    <scope>NUCLEOTIDE SEQUENCE [LARGE SCALE GENOMIC DNA]</scope>
    <source>
        <strain evidence="3">cv. Jamaican Lion 4</strain>
        <tissue evidence="2">Leaf</tissue>
    </source>
</reference>
<accession>A0A7J6FDS3</accession>
<feature type="transmembrane region" description="Helical" evidence="1">
    <location>
        <begin position="12"/>
        <end position="35"/>
    </location>
</feature>
<gene>
    <name evidence="2" type="ORF">F8388_021446</name>
</gene>
<keyword evidence="1" id="KW-1133">Transmembrane helix</keyword>
<keyword evidence="1" id="KW-0472">Membrane</keyword>
<keyword evidence="1" id="KW-0812">Transmembrane</keyword>
<evidence type="ECO:0000313" key="2">
    <source>
        <dbReference type="EMBL" id="KAF4368834.1"/>
    </source>
</evidence>
<dbReference type="AlphaFoldDB" id="A0A7J6FDS3"/>
<proteinExistence type="predicted"/>
<dbReference type="Proteomes" id="UP000525078">
    <property type="component" value="Unassembled WGS sequence"/>
</dbReference>
<evidence type="ECO:0000313" key="3">
    <source>
        <dbReference type="Proteomes" id="UP000525078"/>
    </source>
</evidence>
<evidence type="ECO:0000256" key="1">
    <source>
        <dbReference type="SAM" id="Phobius"/>
    </source>
</evidence>
<dbReference type="Gene3D" id="1.20.1110.10">
    <property type="entry name" value="Calcium-transporting ATPase, transmembrane domain"/>
    <property type="match status" value="1"/>
</dbReference>
<dbReference type="EMBL" id="JAATIP010000132">
    <property type="protein sequence ID" value="KAF4368834.1"/>
    <property type="molecule type" value="Genomic_DNA"/>
</dbReference>
<sequence>MWNPLSWVMEAAAVMAIALANGGVIRFDADIYFLARSRLARSCRDYLPTNNQLHNNAGNAASAVMARLAPKTRSALTGESLPVTKRTGDELTKLLEGAQSELHDLINSTVLSMINEGFLVESALKKYKPYVLMEEVKNGAQSELHNLINSTVLSMINEGFLVESALKKYKPSVLMEEVKNGFFGGISVEEI</sequence>
<name>A0A7J6FDS3_CANSA</name>
<organism evidence="2 3">
    <name type="scientific">Cannabis sativa</name>
    <name type="common">Hemp</name>
    <name type="synonym">Marijuana</name>
    <dbReference type="NCBI Taxonomy" id="3483"/>
    <lineage>
        <taxon>Eukaryota</taxon>
        <taxon>Viridiplantae</taxon>
        <taxon>Streptophyta</taxon>
        <taxon>Embryophyta</taxon>
        <taxon>Tracheophyta</taxon>
        <taxon>Spermatophyta</taxon>
        <taxon>Magnoliopsida</taxon>
        <taxon>eudicotyledons</taxon>
        <taxon>Gunneridae</taxon>
        <taxon>Pentapetalae</taxon>
        <taxon>rosids</taxon>
        <taxon>fabids</taxon>
        <taxon>Rosales</taxon>
        <taxon>Cannabaceae</taxon>
        <taxon>Cannabis</taxon>
    </lineage>
</organism>